<feature type="compositionally biased region" description="Low complexity" evidence="6">
    <location>
        <begin position="333"/>
        <end position="342"/>
    </location>
</feature>
<keyword evidence="3" id="KW-0547">Nucleotide-binding</keyword>
<evidence type="ECO:0000256" key="3">
    <source>
        <dbReference type="ARBA" id="ARBA00022741"/>
    </source>
</evidence>
<evidence type="ECO:0000256" key="6">
    <source>
        <dbReference type="SAM" id="MobiDB-lite"/>
    </source>
</evidence>
<evidence type="ECO:0000256" key="1">
    <source>
        <dbReference type="ARBA" id="ARBA00004202"/>
    </source>
</evidence>
<dbReference type="InterPro" id="IPR003593">
    <property type="entry name" value="AAA+_ATPase"/>
</dbReference>
<keyword evidence="5" id="KW-0046">Antibiotic resistance</keyword>
<dbReference type="InterPro" id="IPR025302">
    <property type="entry name" value="DrrA1/2-like_C"/>
</dbReference>
<accession>A0A4P7SGI6</accession>
<evidence type="ECO:0000256" key="4">
    <source>
        <dbReference type="ARBA" id="ARBA00022840"/>
    </source>
</evidence>
<protein>
    <submittedName>
        <fullName evidence="8">ATP-binding cassette domain-containing protein</fullName>
    </submittedName>
</protein>
<evidence type="ECO:0000256" key="2">
    <source>
        <dbReference type="ARBA" id="ARBA00022448"/>
    </source>
</evidence>
<dbReference type="GO" id="GO:0046677">
    <property type="term" value="P:response to antibiotic"/>
    <property type="evidence" value="ECO:0007669"/>
    <property type="project" value="UniProtKB-KW"/>
</dbReference>
<dbReference type="PROSITE" id="PS00211">
    <property type="entry name" value="ABC_TRANSPORTER_1"/>
    <property type="match status" value="1"/>
</dbReference>
<dbReference type="GO" id="GO:0005524">
    <property type="term" value="F:ATP binding"/>
    <property type="evidence" value="ECO:0007669"/>
    <property type="project" value="UniProtKB-KW"/>
</dbReference>
<dbReference type="InterPro" id="IPR003439">
    <property type="entry name" value="ABC_transporter-like_ATP-bd"/>
</dbReference>
<dbReference type="KEGG" id="celz:E5225_05525"/>
<name>A0A4P7SGI6_9CELL</name>
<comment type="subcellular location">
    <subcellularLocation>
        <location evidence="1">Cell membrane</location>
        <topology evidence="1">Peripheral membrane protein</topology>
    </subcellularLocation>
</comment>
<dbReference type="GO" id="GO:0016887">
    <property type="term" value="F:ATP hydrolysis activity"/>
    <property type="evidence" value="ECO:0007669"/>
    <property type="project" value="InterPro"/>
</dbReference>
<evidence type="ECO:0000313" key="9">
    <source>
        <dbReference type="Proteomes" id="UP000296469"/>
    </source>
</evidence>
<dbReference type="InterPro" id="IPR027417">
    <property type="entry name" value="P-loop_NTPase"/>
</dbReference>
<evidence type="ECO:0000313" key="8">
    <source>
        <dbReference type="EMBL" id="QCB93092.1"/>
    </source>
</evidence>
<reference evidence="8 9" key="1">
    <citation type="submission" date="2019-04" db="EMBL/GenBank/DDBJ databases">
        <title>Isolation and identification of Cellulomonas shaoxiangyii sp. Nov. isolated from feces of the Tibetan antelopes (Pantholops hodgsonii) in the Qinghai-Tibet plateau of China.</title>
        <authorList>
            <person name="Tian Z."/>
        </authorList>
    </citation>
    <scope>NUCLEOTIDE SEQUENCE [LARGE SCALE GENOMIC DNA]</scope>
    <source>
        <strain evidence="8 9">Z28</strain>
    </source>
</reference>
<keyword evidence="2" id="KW-0813">Transport</keyword>
<dbReference type="OrthoDB" id="9804819at2"/>
<dbReference type="Pfam" id="PF13732">
    <property type="entry name" value="DrrA1-3_C"/>
    <property type="match status" value="1"/>
</dbReference>
<organism evidence="8 9">
    <name type="scientific">Cellulomonas shaoxiangyii</name>
    <dbReference type="NCBI Taxonomy" id="2566013"/>
    <lineage>
        <taxon>Bacteria</taxon>
        <taxon>Bacillati</taxon>
        <taxon>Actinomycetota</taxon>
        <taxon>Actinomycetes</taxon>
        <taxon>Micrococcales</taxon>
        <taxon>Cellulomonadaceae</taxon>
        <taxon>Cellulomonas</taxon>
    </lineage>
</organism>
<dbReference type="Gene3D" id="3.40.50.300">
    <property type="entry name" value="P-loop containing nucleotide triphosphate hydrolases"/>
    <property type="match status" value="1"/>
</dbReference>
<keyword evidence="4 8" id="KW-0067">ATP-binding</keyword>
<dbReference type="SUPFAM" id="SSF52540">
    <property type="entry name" value="P-loop containing nucleoside triphosphate hydrolases"/>
    <property type="match status" value="1"/>
</dbReference>
<dbReference type="GO" id="GO:0005886">
    <property type="term" value="C:plasma membrane"/>
    <property type="evidence" value="ECO:0007669"/>
    <property type="project" value="UniProtKB-SubCell"/>
</dbReference>
<dbReference type="PROSITE" id="PS50893">
    <property type="entry name" value="ABC_TRANSPORTER_2"/>
    <property type="match status" value="1"/>
</dbReference>
<keyword evidence="9" id="KW-1185">Reference proteome</keyword>
<dbReference type="SMART" id="SM00382">
    <property type="entry name" value="AAA"/>
    <property type="match status" value="1"/>
</dbReference>
<gene>
    <name evidence="8" type="ORF">E5225_05525</name>
</gene>
<dbReference type="InterPro" id="IPR050763">
    <property type="entry name" value="ABC_transporter_ATP-binding"/>
</dbReference>
<dbReference type="PANTHER" id="PTHR42711">
    <property type="entry name" value="ABC TRANSPORTER ATP-BINDING PROTEIN"/>
    <property type="match status" value="1"/>
</dbReference>
<feature type="region of interest" description="Disordered" evidence="6">
    <location>
        <begin position="317"/>
        <end position="342"/>
    </location>
</feature>
<evidence type="ECO:0000259" key="7">
    <source>
        <dbReference type="PROSITE" id="PS50893"/>
    </source>
</evidence>
<dbReference type="AlphaFoldDB" id="A0A4P7SGI6"/>
<dbReference type="Proteomes" id="UP000296469">
    <property type="component" value="Chromosome"/>
</dbReference>
<dbReference type="InterPro" id="IPR017871">
    <property type="entry name" value="ABC_transporter-like_CS"/>
</dbReference>
<dbReference type="PANTHER" id="PTHR42711:SF19">
    <property type="entry name" value="DOXORUBICIN RESISTANCE ATP-BINDING PROTEIN DRRA"/>
    <property type="match status" value="1"/>
</dbReference>
<dbReference type="RefSeq" id="WP_135973500.1">
    <property type="nucleotide sequence ID" value="NZ_CP039291.1"/>
</dbReference>
<proteinExistence type="predicted"/>
<dbReference type="Pfam" id="PF00005">
    <property type="entry name" value="ABC_tran"/>
    <property type="match status" value="1"/>
</dbReference>
<dbReference type="EMBL" id="CP039291">
    <property type="protein sequence ID" value="QCB93092.1"/>
    <property type="molecule type" value="Genomic_DNA"/>
</dbReference>
<sequence>MIRTRGLTKDFVVSRTETVHAVRGVDLEIAPGELVAMLGPNGAGKSTTMRMLTTLVRPTAGTATVAGADVVAEPALVRRRIGYVGQGNGAGHAQRVGDELVVQGRVYGLDRPAARRRAGELLDALDLADLARRKVADLSGGQRRRLDVALGLVHAPRLLFLDEPSTGLDPHTRANLWEHVLRLRREHDMTIVLTTHYLDEADTMAERVVVVDHGRVIADDTADGLKRDLAGDRVEVTAATPDDATRLAALVERLPGGREVVLTGTHVTGRVADGPASVPVVVRAAGDAGLAIVAVQAVRPTLDDVFLALTGRSLRDGGPAGAAPHEDPTQERAAAAAGKDAA</sequence>
<evidence type="ECO:0000256" key="5">
    <source>
        <dbReference type="ARBA" id="ARBA00023251"/>
    </source>
</evidence>
<feature type="domain" description="ABC transporter" evidence="7">
    <location>
        <begin position="2"/>
        <end position="238"/>
    </location>
</feature>